<feature type="signal peptide" evidence="2">
    <location>
        <begin position="1"/>
        <end position="20"/>
    </location>
</feature>
<dbReference type="EMBL" id="JACHGF010000018">
    <property type="protein sequence ID" value="MBB5287474.1"/>
    <property type="molecule type" value="Genomic_DNA"/>
</dbReference>
<dbReference type="Proteomes" id="UP000557307">
    <property type="component" value="Unassembled WGS sequence"/>
</dbReference>
<name>A0A840TW53_9BACT</name>
<feature type="domain" description="BD-FAE-like" evidence="3">
    <location>
        <begin position="55"/>
        <end position="256"/>
    </location>
</feature>
<evidence type="ECO:0000313" key="5">
    <source>
        <dbReference type="Proteomes" id="UP000557307"/>
    </source>
</evidence>
<dbReference type="Pfam" id="PF20434">
    <property type="entry name" value="BD-FAE"/>
    <property type="match status" value="1"/>
</dbReference>
<dbReference type="GO" id="GO:0016787">
    <property type="term" value="F:hydrolase activity"/>
    <property type="evidence" value="ECO:0007669"/>
    <property type="project" value="UniProtKB-KW"/>
</dbReference>
<evidence type="ECO:0000259" key="3">
    <source>
        <dbReference type="Pfam" id="PF20434"/>
    </source>
</evidence>
<keyword evidence="2" id="KW-0732">Signal</keyword>
<sequence>MKFLKLFFITLLLTGLISCSSVKLTSLPDISNEELITSYRILKDEIYGTDKEQKLDIYISNNSKKLKDKNFTIIFLHGGGYYLSDKTKEEKYIQPYLKKGLNVVNVNYRLKRGIPLATEDLTNVINYLKTKNDAYKLNLDKIVLTGFSAGGHIASNVGVGANNSDYPYPLNTGVKISAIINFSGPVDGLDVVEKVFVDNEMQLFKDVGNALFPSINGYTPKDTLVKFEPITFFDKNDPSFFLWHGGQDDQIPPTTFTKFVGELNIDKNRNFVLFVPNGKHDPTAKELKEAYEQIFTFLDRIK</sequence>
<dbReference type="AlphaFoldDB" id="A0A840TW53"/>
<evidence type="ECO:0000313" key="4">
    <source>
        <dbReference type="EMBL" id="MBB5287474.1"/>
    </source>
</evidence>
<evidence type="ECO:0000256" key="1">
    <source>
        <dbReference type="ARBA" id="ARBA00022801"/>
    </source>
</evidence>
<keyword evidence="1" id="KW-0378">Hydrolase</keyword>
<dbReference type="InterPro" id="IPR029058">
    <property type="entry name" value="AB_hydrolase_fold"/>
</dbReference>
<feature type="chain" id="PRO_5033004903" evidence="2">
    <location>
        <begin position="21"/>
        <end position="302"/>
    </location>
</feature>
<gene>
    <name evidence="4" type="ORF">HNQ92_005637</name>
</gene>
<dbReference type="SUPFAM" id="SSF53474">
    <property type="entry name" value="alpha/beta-Hydrolases"/>
    <property type="match status" value="1"/>
</dbReference>
<organism evidence="4 5">
    <name type="scientific">Rhabdobacter roseus</name>
    <dbReference type="NCBI Taxonomy" id="1655419"/>
    <lineage>
        <taxon>Bacteria</taxon>
        <taxon>Pseudomonadati</taxon>
        <taxon>Bacteroidota</taxon>
        <taxon>Cytophagia</taxon>
        <taxon>Cytophagales</taxon>
        <taxon>Cytophagaceae</taxon>
        <taxon>Rhabdobacter</taxon>
    </lineage>
</organism>
<dbReference type="Gene3D" id="3.40.50.1820">
    <property type="entry name" value="alpha/beta hydrolase"/>
    <property type="match status" value="1"/>
</dbReference>
<keyword evidence="5" id="KW-1185">Reference proteome</keyword>
<dbReference type="InterPro" id="IPR050300">
    <property type="entry name" value="GDXG_lipolytic_enzyme"/>
</dbReference>
<dbReference type="PANTHER" id="PTHR48081">
    <property type="entry name" value="AB HYDROLASE SUPERFAMILY PROTEIN C4A8.06C"/>
    <property type="match status" value="1"/>
</dbReference>
<reference evidence="4 5" key="1">
    <citation type="submission" date="2020-08" db="EMBL/GenBank/DDBJ databases">
        <title>Genomic Encyclopedia of Type Strains, Phase IV (KMG-IV): sequencing the most valuable type-strain genomes for metagenomic binning, comparative biology and taxonomic classification.</title>
        <authorList>
            <person name="Goeker M."/>
        </authorList>
    </citation>
    <scope>NUCLEOTIDE SEQUENCE [LARGE SCALE GENOMIC DNA]</scope>
    <source>
        <strain evidence="4 5">DSM 105074</strain>
    </source>
</reference>
<proteinExistence type="predicted"/>
<accession>A0A840TW53</accession>
<evidence type="ECO:0000256" key="2">
    <source>
        <dbReference type="SAM" id="SignalP"/>
    </source>
</evidence>
<comment type="caution">
    <text evidence="4">The sequence shown here is derived from an EMBL/GenBank/DDBJ whole genome shotgun (WGS) entry which is preliminary data.</text>
</comment>
<dbReference type="PANTHER" id="PTHR48081:SF13">
    <property type="entry name" value="ALPHA_BETA HYDROLASE"/>
    <property type="match status" value="1"/>
</dbReference>
<protein>
    <submittedName>
        <fullName evidence="4">Acetyl esterase/lipase</fullName>
    </submittedName>
</protein>
<dbReference type="RefSeq" id="WP_184179707.1">
    <property type="nucleotide sequence ID" value="NZ_JACHGF010000018.1"/>
</dbReference>
<dbReference type="InterPro" id="IPR049492">
    <property type="entry name" value="BD-FAE-like_dom"/>
</dbReference>
<dbReference type="PROSITE" id="PS51257">
    <property type="entry name" value="PROKAR_LIPOPROTEIN"/>
    <property type="match status" value="1"/>
</dbReference>